<gene>
    <name evidence="1" type="ORF">PHACT_15740</name>
</gene>
<sequence length="61" mass="7226">MIPLIQKLPHYYYQQQVLSTTGIKNRPGRYPSGDIDNRFSATGQHQFRFQQFRQLLMNLAL</sequence>
<evidence type="ECO:0000313" key="2">
    <source>
        <dbReference type="Proteomes" id="UP000175669"/>
    </source>
</evidence>
<organism evidence="1 2">
    <name type="scientific">Pseudohongiella acticola</name>
    <dbReference type="NCBI Taxonomy" id="1524254"/>
    <lineage>
        <taxon>Bacteria</taxon>
        <taxon>Pseudomonadati</taxon>
        <taxon>Pseudomonadota</taxon>
        <taxon>Gammaproteobacteria</taxon>
        <taxon>Pseudomonadales</taxon>
        <taxon>Pseudohongiellaceae</taxon>
        <taxon>Pseudohongiella</taxon>
    </lineage>
</organism>
<name>A0A1E8CF77_9GAMM</name>
<dbReference type="Proteomes" id="UP000175669">
    <property type="component" value="Unassembled WGS sequence"/>
</dbReference>
<keyword evidence="2" id="KW-1185">Reference proteome</keyword>
<evidence type="ECO:0000313" key="1">
    <source>
        <dbReference type="EMBL" id="OFE11005.1"/>
    </source>
</evidence>
<comment type="caution">
    <text evidence="1">The sequence shown here is derived from an EMBL/GenBank/DDBJ whole genome shotgun (WGS) entry which is preliminary data.</text>
</comment>
<reference evidence="2" key="1">
    <citation type="submission" date="2016-07" db="EMBL/GenBank/DDBJ databases">
        <authorList>
            <person name="Florea S."/>
            <person name="Webb J.S."/>
            <person name="Jaromczyk J."/>
            <person name="Schardl C.L."/>
        </authorList>
    </citation>
    <scope>NUCLEOTIDE SEQUENCE [LARGE SCALE GENOMIC DNA]</scope>
    <source>
        <strain evidence="2">KCTC 42131</strain>
    </source>
</reference>
<proteinExistence type="predicted"/>
<protein>
    <submittedName>
        <fullName evidence="1">Uncharacterized protein</fullName>
    </submittedName>
</protein>
<dbReference type="EMBL" id="MASR01000004">
    <property type="protein sequence ID" value="OFE11005.1"/>
    <property type="molecule type" value="Genomic_DNA"/>
</dbReference>
<accession>A0A1E8CF77</accession>
<dbReference type="AlphaFoldDB" id="A0A1E8CF77"/>